<dbReference type="AlphaFoldDB" id="A0A0U5FRQ7"/>
<keyword evidence="2" id="KW-1185">Reference proteome</keyword>
<evidence type="ECO:0000313" key="2">
    <source>
        <dbReference type="Proteomes" id="UP000054771"/>
    </source>
</evidence>
<dbReference type="PANTHER" id="PTHR13593">
    <property type="match status" value="1"/>
</dbReference>
<gene>
    <name evidence="1" type="ORF">ASPCAL00905</name>
</gene>
<dbReference type="Gene3D" id="3.20.20.190">
    <property type="entry name" value="Phosphatidylinositol (PI) phosphodiesterase"/>
    <property type="match status" value="1"/>
</dbReference>
<dbReference type="GO" id="GO:0006629">
    <property type="term" value="P:lipid metabolic process"/>
    <property type="evidence" value="ECO:0007669"/>
    <property type="project" value="InterPro"/>
</dbReference>
<reference evidence="2" key="1">
    <citation type="journal article" date="2016" name="Genome Announc.">
        <title>Draft genome sequences of fungus Aspergillus calidoustus.</title>
        <authorList>
            <person name="Horn F."/>
            <person name="Linde J."/>
            <person name="Mattern D.J."/>
            <person name="Walther G."/>
            <person name="Guthke R."/>
            <person name="Scherlach K."/>
            <person name="Martin K."/>
            <person name="Brakhage A.A."/>
            <person name="Petzke L."/>
            <person name="Valiante V."/>
        </authorList>
    </citation>
    <scope>NUCLEOTIDE SEQUENCE [LARGE SCALE GENOMIC DNA]</scope>
    <source>
        <strain evidence="2">SF006504</strain>
    </source>
</reference>
<dbReference type="SUPFAM" id="SSF51695">
    <property type="entry name" value="PLC-like phosphodiesterases"/>
    <property type="match status" value="1"/>
</dbReference>
<dbReference type="InterPro" id="IPR017946">
    <property type="entry name" value="PLC-like_Pdiesterase_TIM-brl"/>
</dbReference>
<organism evidence="1 2">
    <name type="scientific">Aspergillus calidoustus</name>
    <dbReference type="NCBI Taxonomy" id="454130"/>
    <lineage>
        <taxon>Eukaryota</taxon>
        <taxon>Fungi</taxon>
        <taxon>Dikarya</taxon>
        <taxon>Ascomycota</taxon>
        <taxon>Pezizomycotina</taxon>
        <taxon>Eurotiomycetes</taxon>
        <taxon>Eurotiomycetidae</taxon>
        <taxon>Eurotiales</taxon>
        <taxon>Aspergillaceae</taxon>
        <taxon>Aspergillus</taxon>
        <taxon>Aspergillus subgen. Nidulantes</taxon>
    </lineage>
</organism>
<evidence type="ECO:0000313" key="1">
    <source>
        <dbReference type="EMBL" id="CEL01319.1"/>
    </source>
</evidence>
<dbReference type="EMBL" id="CDMC01000001">
    <property type="protein sequence ID" value="CEL01319.1"/>
    <property type="molecule type" value="Genomic_DNA"/>
</dbReference>
<name>A0A0U5FRQ7_ASPCI</name>
<dbReference type="PANTHER" id="PTHR13593:SF146">
    <property type="entry name" value="PLC-LIKE PHOSPHODIESTERASE"/>
    <property type="match status" value="1"/>
</dbReference>
<proteinExistence type="predicted"/>
<dbReference type="InterPro" id="IPR051057">
    <property type="entry name" value="PI-PLC_domain"/>
</dbReference>
<dbReference type="GO" id="GO:0008081">
    <property type="term" value="F:phosphoric diester hydrolase activity"/>
    <property type="evidence" value="ECO:0007669"/>
    <property type="project" value="InterPro"/>
</dbReference>
<protein>
    <submittedName>
        <fullName evidence="1">Uncharacterized protein</fullName>
    </submittedName>
</protein>
<dbReference type="OrthoDB" id="1046782at2759"/>
<sequence length="295" mass="32934">MASWNEKHINYIVWINQPEVDVIFKTSGDTRRFHMADKWNDWKYGIDLFRGQDSTDPTAEKFSFRVVRNGKTLVSQWQDINAFTGNLGKGDMGLSLDNQKITIVDGLFIQYTFYDAGQYPTTNLPAAHQCYVTVAPDRSAWMTSLVPPASPEAKKPFTRFVLPGGHNFGLNSMASCRQLTANLTPAAIITKILGPWLGPLRFVGNLVGIGAAKALGVMEATSRNQKDSVSDQLAMGARYFKVRASRVDPKLHAHSGGMADEIYFHHAILPGITIRSFFKDVVDFLCKQRDEILMV</sequence>
<accession>A0A0U5FRQ7</accession>
<dbReference type="Proteomes" id="UP000054771">
    <property type="component" value="Unassembled WGS sequence"/>
</dbReference>